<evidence type="ECO:0000313" key="2">
    <source>
        <dbReference type="Proteomes" id="UP001346869"/>
    </source>
</evidence>
<dbReference type="AlphaFoldDB" id="A0AAN7X0B4"/>
<comment type="caution">
    <text evidence="1">The sequence shown here is derived from an EMBL/GenBank/DDBJ whole genome shotgun (WGS) entry which is preliminary data.</text>
</comment>
<keyword evidence="2" id="KW-1185">Reference proteome</keyword>
<dbReference type="EMBL" id="JAUZQC010000021">
    <property type="protein sequence ID" value="KAK5851865.1"/>
    <property type="molecule type" value="Genomic_DNA"/>
</dbReference>
<name>A0AAN7X0B4_ELEMC</name>
<dbReference type="Proteomes" id="UP001346869">
    <property type="component" value="Unassembled WGS sequence"/>
</dbReference>
<reference evidence="1 2" key="2">
    <citation type="journal article" date="2023" name="Mol. Biol. Evol.">
        <title>Genomics of Secondarily Temperate Adaptation in the Only Non-Antarctic Icefish.</title>
        <authorList>
            <person name="Rivera-Colon A.G."/>
            <person name="Rayamajhi N."/>
            <person name="Minhas B.F."/>
            <person name="Madrigal G."/>
            <person name="Bilyk K.T."/>
            <person name="Yoon V."/>
            <person name="Hune M."/>
            <person name="Gregory S."/>
            <person name="Cheng C.H.C."/>
            <person name="Catchen J.M."/>
        </authorList>
    </citation>
    <scope>NUCLEOTIDE SEQUENCE [LARGE SCALE GENOMIC DNA]</scope>
    <source>
        <strain evidence="1">JMC-PN-2008</strain>
    </source>
</reference>
<organism evidence="1 2">
    <name type="scientific">Eleginops maclovinus</name>
    <name type="common">Patagonian blennie</name>
    <name type="synonym">Eleginus maclovinus</name>
    <dbReference type="NCBI Taxonomy" id="56733"/>
    <lineage>
        <taxon>Eukaryota</taxon>
        <taxon>Metazoa</taxon>
        <taxon>Chordata</taxon>
        <taxon>Craniata</taxon>
        <taxon>Vertebrata</taxon>
        <taxon>Euteleostomi</taxon>
        <taxon>Actinopterygii</taxon>
        <taxon>Neopterygii</taxon>
        <taxon>Teleostei</taxon>
        <taxon>Neoteleostei</taxon>
        <taxon>Acanthomorphata</taxon>
        <taxon>Eupercaria</taxon>
        <taxon>Perciformes</taxon>
        <taxon>Notothenioidei</taxon>
        <taxon>Eleginopidae</taxon>
        <taxon>Eleginops</taxon>
    </lineage>
</organism>
<reference evidence="1 2" key="1">
    <citation type="journal article" date="2023" name="Genes (Basel)">
        <title>Chromosome-Level Genome Assembly and Circadian Gene Repertoire of the Patagonia Blennie Eleginops maclovinus-The Closest Ancestral Proxy of Antarctic Cryonotothenioids.</title>
        <authorList>
            <person name="Cheng C.C."/>
            <person name="Rivera-Colon A.G."/>
            <person name="Minhas B.F."/>
            <person name="Wilson L."/>
            <person name="Rayamajhi N."/>
            <person name="Vargas-Chacoff L."/>
            <person name="Catchen J.M."/>
        </authorList>
    </citation>
    <scope>NUCLEOTIDE SEQUENCE [LARGE SCALE GENOMIC DNA]</scope>
    <source>
        <strain evidence="1">JMC-PN-2008</strain>
    </source>
</reference>
<accession>A0AAN7X0B4</accession>
<protein>
    <submittedName>
        <fullName evidence="1">Uncharacterized protein</fullName>
    </submittedName>
</protein>
<evidence type="ECO:0000313" key="1">
    <source>
        <dbReference type="EMBL" id="KAK5851865.1"/>
    </source>
</evidence>
<gene>
    <name evidence="1" type="ORF">PBY51_023383</name>
</gene>
<proteinExistence type="predicted"/>
<sequence>MGEDMDKERHAMSDACCRERTLSSSHFRVSEQQRNDCLFSPSAPAGACSGLPRGHGDTAPLFHAVYYLYCCETRPTLLQCHRSTPPLYLCQRPLTTYIPQYWKHKSGPYAQIFLLEA</sequence>